<dbReference type="Proteomes" id="UP000194664">
    <property type="component" value="Unassembled WGS sequence"/>
</dbReference>
<gene>
    <name evidence="1" type="ORF">BVC71_09020</name>
</gene>
<evidence type="ECO:0000313" key="2">
    <source>
        <dbReference type="Proteomes" id="UP000194664"/>
    </source>
</evidence>
<accession>A0A251WXR8</accession>
<evidence type="ECO:0000313" key="1">
    <source>
        <dbReference type="EMBL" id="OUD08854.1"/>
    </source>
</evidence>
<proteinExistence type="predicted"/>
<reference evidence="1 2" key="1">
    <citation type="submission" date="2016-12" db="EMBL/GenBank/DDBJ databases">
        <title>The draft genome sequence of HSLHS2.</title>
        <authorList>
            <person name="Hu D."/>
            <person name="Wang L."/>
            <person name="Shao Z."/>
        </authorList>
    </citation>
    <scope>NUCLEOTIDE SEQUENCE [LARGE SCALE GENOMIC DNA]</scope>
    <source>
        <strain evidence="1">MCCC 1A06712</strain>
    </source>
</reference>
<comment type="caution">
    <text evidence="1">The sequence shown here is derived from an EMBL/GenBank/DDBJ whole genome shotgun (WGS) entry which is preliminary data.</text>
</comment>
<name>A0A251WXR8_9RHOB</name>
<sequence>MSSIQHKTFQKSKNVAGTPRCCLELFLAVEDGHMNATNVHELSETCQKCPRRNRAGGWISNESSIGVWSGCAHQQQLKDAMKR</sequence>
<protein>
    <submittedName>
        <fullName evidence="1">Uncharacterized protein</fullName>
    </submittedName>
</protein>
<organism evidence="1 2">
    <name type="scientific">Marivivens niveibacter</name>
    <dbReference type="NCBI Taxonomy" id="1930667"/>
    <lineage>
        <taxon>Bacteria</taxon>
        <taxon>Pseudomonadati</taxon>
        <taxon>Pseudomonadota</taxon>
        <taxon>Alphaproteobacteria</taxon>
        <taxon>Rhodobacterales</taxon>
        <taxon>Paracoccaceae</taxon>
        <taxon>Marivivens group</taxon>
        <taxon>Marivivens</taxon>
    </lineage>
</organism>
<dbReference type="EMBL" id="MSPP01000003">
    <property type="protein sequence ID" value="OUD08854.1"/>
    <property type="molecule type" value="Genomic_DNA"/>
</dbReference>
<dbReference type="AlphaFoldDB" id="A0A251WXR8"/>
<keyword evidence="2" id="KW-1185">Reference proteome</keyword>